<evidence type="ECO:0000313" key="1">
    <source>
        <dbReference type="EMBL" id="MBC2476025.1"/>
    </source>
</evidence>
<dbReference type="Proteomes" id="UP001194098">
    <property type="component" value="Unassembled WGS sequence"/>
</dbReference>
<evidence type="ECO:0000313" key="2">
    <source>
        <dbReference type="Proteomes" id="UP001194098"/>
    </source>
</evidence>
<gene>
    <name evidence="1" type="ORF">HGI39_15220</name>
</gene>
<dbReference type="EMBL" id="JABAGV010000041">
    <property type="protein sequence ID" value="MBC2476025.1"/>
    <property type="molecule type" value="Genomic_DNA"/>
</dbReference>
<name>A0AAW3WAT9_CLOBE</name>
<proteinExistence type="predicted"/>
<accession>A0AAW3WAT9</accession>
<organism evidence="1 2">
    <name type="scientific">Clostridium beijerinckii</name>
    <name type="common">Clostridium MP</name>
    <dbReference type="NCBI Taxonomy" id="1520"/>
    <lineage>
        <taxon>Bacteria</taxon>
        <taxon>Bacillati</taxon>
        <taxon>Bacillota</taxon>
        <taxon>Clostridia</taxon>
        <taxon>Eubacteriales</taxon>
        <taxon>Clostridiaceae</taxon>
        <taxon>Clostridium</taxon>
    </lineage>
</organism>
<dbReference type="AlphaFoldDB" id="A0AAW3WAT9"/>
<protein>
    <submittedName>
        <fullName evidence="1">Uncharacterized protein</fullName>
    </submittedName>
</protein>
<comment type="caution">
    <text evidence="1">The sequence shown here is derived from an EMBL/GenBank/DDBJ whole genome shotgun (WGS) entry which is preliminary data.</text>
</comment>
<sequence length="92" mass="10663">MSASFSNRVIYGTWNIFSYPNRLYFDEYRYDIGIVVKLLDYEKPQYEVSRNIDKLTGKRIYSKEKNFIGNGKVVYLHLDGDRYLAFASGGGG</sequence>
<reference evidence="1" key="1">
    <citation type="submission" date="2020-04" db="EMBL/GenBank/DDBJ databases">
        <authorList>
            <person name="Brown S."/>
        </authorList>
    </citation>
    <scope>NUCLEOTIDE SEQUENCE</scope>
    <source>
        <strain evidence="1">DJ015</strain>
    </source>
</reference>
<dbReference type="RefSeq" id="WP_171780660.1">
    <property type="nucleotide sequence ID" value="NZ_JABFUL010000006.1"/>
</dbReference>
<reference evidence="1" key="2">
    <citation type="journal article" date="2022" name="Nat. Biotechnol.">
        <title>Carbon-negative production of acetone and isopropanol by gas fermentation at industrial pilot scale.</title>
        <authorList>
            <person name="Liew F.E."/>
            <person name="Nogle R."/>
            <person name="Abdalla T."/>
            <person name="Rasor B.J."/>
            <person name="Canter C."/>
            <person name="Jensen R.O."/>
            <person name="Wang L."/>
            <person name="Strutz J."/>
            <person name="Chirania P."/>
            <person name="De Tissera S."/>
            <person name="Mueller A.P."/>
            <person name="Ruan Z."/>
            <person name="Gao A."/>
            <person name="Tran L."/>
            <person name="Engle N.L."/>
            <person name="Bromley J.C."/>
            <person name="Daniell J."/>
            <person name="Conrado R."/>
            <person name="Tschaplinski T.J."/>
            <person name="Giannone R.J."/>
            <person name="Hettich R.L."/>
            <person name="Karim A.S."/>
            <person name="Simpson S.D."/>
            <person name="Brown S.D."/>
            <person name="Leang C."/>
            <person name="Jewett M.C."/>
            <person name="Kopke M."/>
        </authorList>
    </citation>
    <scope>NUCLEOTIDE SEQUENCE</scope>
    <source>
        <strain evidence="1">DJ015</strain>
    </source>
</reference>